<feature type="region of interest" description="Disordered" evidence="1">
    <location>
        <begin position="568"/>
        <end position="595"/>
    </location>
</feature>
<sequence length="595" mass="64947">MTLPQSWRDPLKIRACRPKPATDAPATLADSKVGQLLHLVRASGSLDLVEQELAGRPGPSGLPVEAVLTGLLLALHYHDSAQLAVACRVLLDELTDTARTWLGIEAVDRTDLHQRIAFAKRVYRTFDRLTTALDPERVDRRSRLPRDQADTHAATWEDTNPEHLRRRAVLQQISDAFVLAPVRHALDRGWLKGWPGDVGVDMTGVPAWHHPPSDRRDLGSIETTAGWHFSAGDTEGVFGHSLTLPVAASRRSNGRRISRHPQLALGAVLDTGGKRPGPNAVHALQQLQHLGLPTGVLAADRAYTDQKSEHFQTHARKLGYQLALDYKQEHRGIQGTHHGALLIDGTLACPLTPKPAATATTGLDDKQIREIDTDEELKKRIAAREPFHLKHKQGPDHTGTIRLQCPAAGTSPSITCPRFNRLHPPARPAPTVVDLTDRRAVAAHSAAKPAAQITQAERLHPPTAKELPRICQQPTITIRPGDLGKLDKFRQDRPYLSDAWHDVFKPIRANNEGLNGRGKGHKVDLAEPKRRLAHGRAAQTILVALTICTLNLQILHDWKHTTGTADPILAAEDGEPSASAPAGRPAATGRPPPTG</sequence>
<gene>
    <name evidence="2" type="ORF">ACEZDE_01080</name>
</gene>
<name>A0ABV6VNS0_9ACTN</name>
<keyword evidence="3" id="KW-1185">Reference proteome</keyword>
<evidence type="ECO:0000256" key="1">
    <source>
        <dbReference type="SAM" id="MobiDB-lite"/>
    </source>
</evidence>
<evidence type="ECO:0000313" key="3">
    <source>
        <dbReference type="Proteomes" id="UP001592531"/>
    </source>
</evidence>
<dbReference type="Proteomes" id="UP001592531">
    <property type="component" value="Unassembled WGS sequence"/>
</dbReference>
<reference evidence="2 3" key="1">
    <citation type="submission" date="2024-09" db="EMBL/GenBank/DDBJ databases">
        <authorList>
            <person name="Lee S.D."/>
        </authorList>
    </citation>
    <scope>NUCLEOTIDE SEQUENCE [LARGE SCALE GENOMIC DNA]</scope>
    <source>
        <strain evidence="2 3">N8-3</strain>
    </source>
</reference>
<protein>
    <recommendedName>
        <fullName evidence="4">Transposase</fullName>
    </recommendedName>
</protein>
<dbReference type="EMBL" id="JBHFAB010000001">
    <property type="protein sequence ID" value="MFC1415243.1"/>
    <property type="molecule type" value="Genomic_DNA"/>
</dbReference>
<evidence type="ECO:0000313" key="2">
    <source>
        <dbReference type="EMBL" id="MFC1415243.1"/>
    </source>
</evidence>
<accession>A0ABV6VNS0</accession>
<feature type="compositionally biased region" description="Low complexity" evidence="1">
    <location>
        <begin position="576"/>
        <end position="589"/>
    </location>
</feature>
<dbReference type="RefSeq" id="WP_380530610.1">
    <property type="nucleotide sequence ID" value="NZ_JBHFAB010000001.1"/>
</dbReference>
<proteinExistence type="predicted"/>
<evidence type="ECO:0008006" key="4">
    <source>
        <dbReference type="Google" id="ProtNLM"/>
    </source>
</evidence>
<comment type="caution">
    <text evidence="2">The sequence shown here is derived from an EMBL/GenBank/DDBJ whole genome shotgun (WGS) entry which is preliminary data.</text>
</comment>
<organism evidence="2 3">
    <name type="scientific">Streptacidiphilus cavernicola</name>
    <dbReference type="NCBI Taxonomy" id="3342716"/>
    <lineage>
        <taxon>Bacteria</taxon>
        <taxon>Bacillati</taxon>
        <taxon>Actinomycetota</taxon>
        <taxon>Actinomycetes</taxon>
        <taxon>Kitasatosporales</taxon>
        <taxon>Streptomycetaceae</taxon>
        <taxon>Streptacidiphilus</taxon>
    </lineage>
</organism>